<name>A0A420W1U8_9SPHI</name>
<sequence length="102" mass="11865">MRKQCFNNPGRKTDAHLLRALHLLFNEIQKLKKAVQDSLPPEDVDVELRDTDFVKDTVGVSDRTLLRYQNLGLIQVHRRDKGGKKYFKLDDVLRLKRHLNGG</sequence>
<proteinExistence type="predicted"/>
<dbReference type="AlphaFoldDB" id="A0A420W1U8"/>
<gene>
    <name evidence="2" type="ORF">D7322_06990</name>
</gene>
<dbReference type="EMBL" id="RBWS01000005">
    <property type="protein sequence ID" value="RKO72531.1"/>
    <property type="molecule type" value="Genomic_DNA"/>
</dbReference>
<protein>
    <submittedName>
        <fullName evidence="2">MerR family transcriptional regulator</fullName>
    </submittedName>
</protein>
<dbReference type="Pfam" id="PF13411">
    <property type="entry name" value="MerR_1"/>
    <property type="match status" value="1"/>
</dbReference>
<comment type="caution">
    <text evidence="2">The sequence shown here is derived from an EMBL/GenBank/DDBJ whole genome shotgun (WGS) entry which is preliminary data.</text>
</comment>
<dbReference type="RefSeq" id="WP_121122616.1">
    <property type="nucleotide sequence ID" value="NZ_RBWS01000005.1"/>
</dbReference>
<dbReference type="SUPFAM" id="SSF46955">
    <property type="entry name" value="Putative DNA-binding domain"/>
    <property type="match status" value="1"/>
</dbReference>
<dbReference type="InterPro" id="IPR009061">
    <property type="entry name" value="DNA-bd_dom_put_sf"/>
</dbReference>
<keyword evidence="3" id="KW-1185">Reference proteome</keyword>
<reference evidence="2 3" key="1">
    <citation type="submission" date="2018-10" db="EMBL/GenBank/DDBJ databases">
        <title>Sphingobacterium sp. M05W1-28.</title>
        <authorList>
            <person name="Cai H."/>
        </authorList>
    </citation>
    <scope>NUCLEOTIDE SEQUENCE [LARGE SCALE GENOMIC DNA]</scope>
    <source>
        <strain evidence="2 3">M05W1-28</strain>
    </source>
</reference>
<accession>A0A420W1U8</accession>
<evidence type="ECO:0000313" key="3">
    <source>
        <dbReference type="Proteomes" id="UP000282423"/>
    </source>
</evidence>
<dbReference type="Proteomes" id="UP000282423">
    <property type="component" value="Unassembled WGS sequence"/>
</dbReference>
<feature type="domain" description="HTH merR-type" evidence="1">
    <location>
        <begin position="56"/>
        <end position="96"/>
    </location>
</feature>
<organism evidence="2 3">
    <name type="scientific">Sphingobacterium puteale</name>
    <dbReference type="NCBI Taxonomy" id="2420510"/>
    <lineage>
        <taxon>Bacteria</taxon>
        <taxon>Pseudomonadati</taxon>
        <taxon>Bacteroidota</taxon>
        <taxon>Sphingobacteriia</taxon>
        <taxon>Sphingobacteriales</taxon>
        <taxon>Sphingobacteriaceae</taxon>
        <taxon>Sphingobacterium</taxon>
    </lineage>
</organism>
<dbReference type="OrthoDB" id="712150at2"/>
<evidence type="ECO:0000313" key="2">
    <source>
        <dbReference type="EMBL" id="RKO72531.1"/>
    </source>
</evidence>
<evidence type="ECO:0000259" key="1">
    <source>
        <dbReference type="Pfam" id="PF13411"/>
    </source>
</evidence>
<dbReference type="Gene3D" id="1.10.1660.10">
    <property type="match status" value="1"/>
</dbReference>
<dbReference type="InterPro" id="IPR000551">
    <property type="entry name" value="MerR-type_HTH_dom"/>
</dbReference>
<dbReference type="GO" id="GO:0003677">
    <property type="term" value="F:DNA binding"/>
    <property type="evidence" value="ECO:0007669"/>
    <property type="project" value="InterPro"/>
</dbReference>
<dbReference type="GO" id="GO:0006355">
    <property type="term" value="P:regulation of DNA-templated transcription"/>
    <property type="evidence" value="ECO:0007669"/>
    <property type="project" value="InterPro"/>
</dbReference>